<protein>
    <submittedName>
        <fullName evidence="2">Uncharacterized protein</fullName>
    </submittedName>
</protein>
<proteinExistence type="predicted"/>
<keyword evidence="1" id="KW-0812">Transmembrane</keyword>
<evidence type="ECO:0000256" key="1">
    <source>
        <dbReference type="SAM" id="Phobius"/>
    </source>
</evidence>
<organism evidence="2 3">
    <name type="scientific">Bradyrhizobium erythrophlei</name>
    <dbReference type="NCBI Taxonomy" id="1437360"/>
    <lineage>
        <taxon>Bacteria</taxon>
        <taxon>Pseudomonadati</taxon>
        <taxon>Pseudomonadota</taxon>
        <taxon>Alphaproteobacteria</taxon>
        <taxon>Hyphomicrobiales</taxon>
        <taxon>Nitrobacteraceae</taxon>
        <taxon>Bradyrhizobium</taxon>
    </lineage>
</organism>
<gene>
    <name evidence="2" type="ORF">SAMN05444169_6530</name>
</gene>
<accession>A0A1M5RF56</accession>
<dbReference type="Proteomes" id="UP000190675">
    <property type="component" value="Chromosome I"/>
</dbReference>
<evidence type="ECO:0000313" key="3">
    <source>
        <dbReference type="Proteomes" id="UP000190675"/>
    </source>
</evidence>
<dbReference type="AlphaFoldDB" id="A0A1M5RF56"/>
<feature type="transmembrane region" description="Helical" evidence="1">
    <location>
        <begin position="7"/>
        <end position="27"/>
    </location>
</feature>
<keyword evidence="1" id="KW-0472">Membrane</keyword>
<reference evidence="2 3" key="1">
    <citation type="submission" date="2016-11" db="EMBL/GenBank/DDBJ databases">
        <authorList>
            <person name="Jaros S."/>
            <person name="Januszkiewicz K."/>
            <person name="Wedrychowicz H."/>
        </authorList>
    </citation>
    <scope>NUCLEOTIDE SEQUENCE [LARGE SCALE GENOMIC DNA]</scope>
    <source>
        <strain evidence="2 3">GAS242</strain>
    </source>
</reference>
<sequence length="30" mass="3330">MLVAVEISLALWGIIVCAAMEAVQFFYLMP</sequence>
<name>A0A1M5RF56_9BRAD</name>
<evidence type="ECO:0000313" key="2">
    <source>
        <dbReference type="EMBL" id="SHH24901.1"/>
    </source>
</evidence>
<keyword evidence="1" id="KW-1133">Transmembrane helix</keyword>
<dbReference type="EMBL" id="LT670818">
    <property type="protein sequence ID" value="SHH24901.1"/>
    <property type="molecule type" value="Genomic_DNA"/>
</dbReference>